<evidence type="ECO:0000313" key="2">
    <source>
        <dbReference type="Proteomes" id="UP001500840"/>
    </source>
</evidence>
<name>A0ABP8MZ57_9BACT</name>
<comment type="caution">
    <text evidence="1">The sequence shown here is derived from an EMBL/GenBank/DDBJ whole genome shotgun (WGS) entry which is preliminary data.</text>
</comment>
<evidence type="ECO:0000313" key="1">
    <source>
        <dbReference type="EMBL" id="GAA4457169.1"/>
    </source>
</evidence>
<reference evidence="2" key="1">
    <citation type="journal article" date="2019" name="Int. J. Syst. Evol. Microbiol.">
        <title>The Global Catalogue of Microorganisms (GCM) 10K type strain sequencing project: providing services to taxonomists for standard genome sequencing and annotation.</title>
        <authorList>
            <consortium name="The Broad Institute Genomics Platform"/>
            <consortium name="The Broad Institute Genome Sequencing Center for Infectious Disease"/>
            <person name="Wu L."/>
            <person name="Ma J."/>
        </authorList>
    </citation>
    <scope>NUCLEOTIDE SEQUENCE [LARGE SCALE GENOMIC DNA]</scope>
    <source>
        <strain evidence="2">JCM 17759</strain>
    </source>
</reference>
<keyword evidence="2" id="KW-1185">Reference proteome</keyword>
<dbReference type="EMBL" id="BAABGA010000039">
    <property type="protein sequence ID" value="GAA4457169.1"/>
    <property type="molecule type" value="Genomic_DNA"/>
</dbReference>
<accession>A0ABP8MZ57</accession>
<proteinExistence type="predicted"/>
<organism evidence="1 2">
    <name type="scientific">Novipirellula rosea</name>
    <dbReference type="NCBI Taxonomy" id="1031540"/>
    <lineage>
        <taxon>Bacteria</taxon>
        <taxon>Pseudomonadati</taxon>
        <taxon>Planctomycetota</taxon>
        <taxon>Planctomycetia</taxon>
        <taxon>Pirellulales</taxon>
        <taxon>Pirellulaceae</taxon>
        <taxon>Novipirellula</taxon>
    </lineage>
</organism>
<protein>
    <submittedName>
        <fullName evidence="1">Uncharacterized protein</fullName>
    </submittedName>
</protein>
<dbReference type="Proteomes" id="UP001500840">
    <property type="component" value="Unassembled WGS sequence"/>
</dbReference>
<sequence>MWQSKRFGCNHSTTGVLSLFNLSGMDVSESKGIDAQLSKELDSMKTTPPCDLWGMKTSTFEIDVLPNSQAKKELVDWIDCQLQALLDSQSKFASPQSLHDAMDPQQLGR</sequence>
<gene>
    <name evidence="1" type="ORF">GCM10023156_33590</name>
</gene>